<sequence>MNPPPIRSDPGTFDPRFVPTLDEARRRIAAVLRPGDLAVDATVGWGRDTVFLAELVGPTGQVVGFEIQDEAIRRARDLLVQRGLQDRVTLKWLGHERLNDALDNRAVIKAAMFNLGYLPGSDHTVTTRAESTLIALEAVWRRLDRSGLVTIVCYPGHPGGMEETHAVASWAADRASSGDAIAWSCAFLNSRRPPPRLVIVAPTPRPNGNASS</sequence>
<dbReference type="Gene3D" id="3.40.50.150">
    <property type="entry name" value="Vaccinia Virus protein VP39"/>
    <property type="match status" value="1"/>
</dbReference>
<gene>
    <name evidence="1" type="ordered locus">Isop_1071</name>
</gene>
<dbReference type="GO" id="GO:0008168">
    <property type="term" value="F:methyltransferase activity"/>
    <property type="evidence" value="ECO:0007669"/>
    <property type="project" value="UniProtKB-KW"/>
</dbReference>
<evidence type="ECO:0000313" key="1">
    <source>
        <dbReference type="EMBL" id="ADV61659.1"/>
    </source>
</evidence>
<dbReference type="STRING" id="575540.Isop_1071"/>
<dbReference type="KEGG" id="ipa:Isop_1071"/>
<dbReference type="eggNOG" id="COG2519">
    <property type="taxonomic scope" value="Bacteria"/>
</dbReference>
<dbReference type="EMBL" id="CP002353">
    <property type="protein sequence ID" value="ADV61659.1"/>
    <property type="molecule type" value="Genomic_DNA"/>
</dbReference>
<dbReference type="Pfam" id="PF06962">
    <property type="entry name" value="rRNA_methylase"/>
    <property type="match status" value="1"/>
</dbReference>
<dbReference type="InterPro" id="IPR029063">
    <property type="entry name" value="SAM-dependent_MTases_sf"/>
</dbReference>
<dbReference type="HOGENOM" id="CLU_079190_1_0_0"/>
<dbReference type="InterPro" id="IPR010719">
    <property type="entry name" value="MnmM_MeTrfase"/>
</dbReference>
<keyword evidence="2" id="KW-1185">Reference proteome</keyword>
<dbReference type="AlphaFoldDB" id="E8R472"/>
<dbReference type="GO" id="GO:0032259">
    <property type="term" value="P:methylation"/>
    <property type="evidence" value="ECO:0007669"/>
    <property type="project" value="UniProtKB-KW"/>
</dbReference>
<name>E8R472_ISOPI</name>
<organism evidence="1 2">
    <name type="scientific">Isosphaera pallida (strain ATCC 43644 / DSM 9630 / IS1B)</name>
    <dbReference type="NCBI Taxonomy" id="575540"/>
    <lineage>
        <taxon>Bacteria</taxon>
        <taxon>Pseudomonadati</taxon>
        <taxon>Planctomycetota</taxon>
        <taxon>Planctomycetia</taxon>
        <taxon>Isosphaerales</taxon>
        <taxon>Isosphaeraceae</taxon>
        <taxon>Isosphaera</taxon>
    </lineage>
</organism>
<dbReference type="RefSeq" id="WP_013563948.1">
    <property type="nucleotide sequence ID" value="NC_014962.1"/>
</dbReference>
<dbReference type="SUPFAM" id="SSF53335">
    <property type="entry name" value="S-adenosyl-L-methionine-dependent methyltransferases"/>
    <property type="match status" value="1"/>
</dbReference>
<proteinExistence type="predicted"/>
<keyword evidence="1" id="KW-0489">Methyltransferase</keyword>
<accession>E8R472</accession>
<reference key="1">
    <citation type="submission" date="2010-11" db="EMBL/GenBank/DDBJ databases">
        <title>The complete sequence of chromosome of Isophaera pallida ATCC 43644.</title>
        <authorList>
            <consortium name="US DOE Joint Genome Institute (JGI-PGF)"/>
            <person name="Lucas S."/>
            <person name="Copeland A."/>
            <person name="Lapidus A."/>
            <person name="Bruce D."/>
            <person name="Goodwin L."/>
            <person name="Pitluck S."/>
            <person name="Kyrpides N."/>
            <person name="Mavromatis K."/>
            <person name="Pagani I."/>
            <person name="Ivanova N."/>
            <person name="Saunders E."/>
            <person name="Brettin T."/>
            <person name="Detter J.C."/>
            <person name="Han C."/>
            <person name="Tapia R."/>
            <person name="Land M."/>
            <person name="Hauser L."/>
            <person name="Markowitz V."/>
            <person name="Cheng J.-F."/>
            <person name="Hugenholtz P."/>
            <person name="Woyke T."/>
            <person name="Wu D."/>
            <person name="Eisen J.A."/>
        </authorList>
    </citation>
    <scope>NUCLEOTIDE SEQUENCE</scope>
    <source>
        <strain>ATCC 43644</strain>
    </source>
</reference>
<dbReference type="PANTHER" id="PTHR35276:SF1">
    <property type="entry name" value="TRNA (MNM(5)S(2)U34)-METHYLTRANSFERASE, CHLOROPLASTIC"/>
    <property type="match status" value="1"/>
</dbReference>
<evidence type="ECO:0000313" key="2">
    <source>
        <dbReference type="Proteomes" id="UP000008631"/>
    </source>
</evidence>
<reference evidence="1 2" key="2">
    <citation type="journal article" date="2011" name="Stand. Genomic Sci.">
        <title>Complete genome sequence of Isosphaera pallida type strain (IS1B).</title>
        <authorList>
            <consortium name="US DOE Joint Genome Institute (JGI-PGF)"/>
            <person name="Goker M."/>
            <person name="Cleland D."/>
            <person name="Saunders E."/>
            <person name="Lapidus A."/>
            <person name="Nolan M."/>
            <person name="Lucas S."/>
            <person name="Hammon N."/>
            <person name="Deshpande S."/>
            <person name="Cheng J.F."/>
            <person name="Tapia R."/>
            <person name="Han C."/>
            <person name="Goodwin L."/>
            <person name="Pitluck S."/>
            <person name="Liolios K."/>
            <person name="Pagani I."/>
            <person name="Ivanova N."/>
            <person name="Mavromatis K."/>
            <person name="Pati A."/>
            <person name="Chen A."/>
            <person name="Palaniappan K."/>
            <person name="Land M."/>
            <person name="Hauser L."/>
            <person name="Chang Y.J."/>
            <person name="Jeffries C.D."/>
            <person name="Detter J.C."/>
            <person name="Beck B."/>
            <person name="Woyke T."/>
            <person name="Bristow J."/>
            <person name="Eisen J.A."/>
            <person name="Markowitz V."/>
            <person name="Hugenholtz P."/>
            <person name="Kyrpides N.C."/>
            <person name="Klenk H.P."/>
        </authorList>
    </citation>
    <scope>NUCLEOTIDE SEQUENCE [LARGE SCALE GENOMIC DNA]</scope>
    <source>
        <strain evidence="2">ATCC 43644 / DSM 9630 / IS1B</strain>
    </source>
</reference>
<keyword evidence="1" id="KW-0808">Transferase</keyword>
<dbReference type="PANTHER" id="PTHR35276">
    <property type="entry name" value="S-ADENOSYL-L-METHIONINE-DEPENDENT METHYLTRANSFERASES SUPERFAMILY PROTEIN"/>
    <property type="match status" value="1"/>
</dbReference>
<dbReference type="InParanoid" id="E8R472"/>
<dbReference type="Proteomes" id="UP000008631">
    <property type="component" value="Chromosome"/>
</dbReference>
<protein>
    <submittedName>
        <fullName evidence="1">rRNA methylase</fullName>
    </submittedName>
</protein>
<dbReference type="OrthoDB" id="9792989at2"/>